<dbReference type="PANTHER" id="PTHR48017">
    <property type="entry name" value="OS05G0424000 PROTEIN-RELATED"/>
    <property type="match status" value="1"/>
</dbReference>
<evidence type="ECO:0000256" key="4">
    <source>
        <dbReference type="ARBA" id="ARBA00022970"/>
    </source>
</evidence>
<name>E1Z5C2_CHLVA</name>
<feature type="transmembrane region" description="Helical" evidence="8">
    <location>
        <begin position="507"/>
        <end position="525"/>
    </location>
</feature>
<evidence type="ECO:0000256" key="1">
    <source>
        <dbReference type="ARBA" id="ARBA00004370"/>
    </source>
</evidence>
<dbReference type="GO" id="GO:0016020">
    <property type="term" value="C:membrane"/>
    <property type="evidence" value="ECO:0007669"/>
    <property type="project" value="UniProtKB-SubCell"/>
</dbReference>
<dbReference type="Proteomes" id="UP000008141">
    <property type="component" value="Unassembled WGS sequence"/>
</dbReference>
<proteinExistence type="predicted"/>
<organism evidence="11">
    <name type="scientific">Chlorella variabilis</name>
    <name type="common">Green alga</name>
    <dbReference type="NCBI Taxonomy" id="554065"/>
    <lineage>
        <taxon>Eukaryota</taxon>
        <taxon>Viridiplantae</taxon>
        <taxon>Chlorophyta</taxon>
        <taxon>core chlorophytes</taxon>
        <taxon>Trebouxiophyceae</taxon>
        <taxon>Chlorellales</taxon>
        <taxon>Chlorellaceae</taxon>
        <taxon>Chlorella clade</taxon>
        <taxon>Chlorella</taxon>
    </lineage>
</organism>
<evidence type="ECO:0000259" key="9">
    <source>
        <dbReference type="Pfam" id="PF01490"/>
    </source>
</evidence>
<dbReference type="KEGG" id="cvr:CHLNCDRAFT_138133"/>
<dbReference type="OMA" id="NCFHESH"/>
<feature type="domain" description="Amino acid transporter transmembrane" evidence="9">
    <location>
        <begin position="36"/>
        <end position="561"/>
    </location>
</feature>
<dbReference type="EMBL" id="GL433836">
    <property type="protein sequence ID" value="EFN59501.1"/>
    <property type="molecule type" value="Genomic_DNA"/>
</dbReference>
<feature type="transmembrane region" description="Helical" evidence="8">
    <location>
        <begin position="280"/>
        <end position="301"/>
    </location>
</feature>
<dbReference type="InParanoid" id="E1Z5C2"/>
<feature type="transmembrane region" description="Helical" evidence="8">
    <location>
        <begin position="537"/>
        <end position="561"/>
    </location>
</feature>
<dbReference type="OrthoDB" id="655540at2759"/>
<dbReference type="RefSeq" id="XP_005851603.1">
    <property type="nucleotide sequence ID" value="XM_005851541.1"/>
</dbReference>
<feature type="transmembrane region" description="Helical" evidence="8">
    <location>
        <begin position="39"/>
        <end position="58"/>
    </location>
</feature>
<keyword evidence="5 8" id="KW-1133">Transmembrane helix</keyword>
<feature type="transmembrane region" description="Helical" evidence="8">
    <location>
        <begin position="64"/>
        <end position="82"/>
    </location>
</feature>
<dbReference type="InterPro" id="IPR013057">
    <property type="entry name" value="AA_transpt_TM"/>
</dbReference>
<evidence type="ECO:0000256" key="8">
    <source>
        <dbReference type="SAM" id="Phobius"/>
    </source>
</evidence>
<evidence type="ECO:0000256" key="6">
    <source>
        <dbReference type="ARBA" id="ARBA00023136"/>
    </source>
</evidence>
<dbReference type="eggNOG" id="KOG1303">
    <property type="taxonomic scope" value="Eukaryota"/>
</dbReference>
<evidence type="ECO:0000256" key="7">
    <source>
        <dbReference type="SAM" id="MobiDB-lite"/>
    </source>
</evidence>
<keyword evidence="11" id="KW-1185">Reference proteome</keyword>
<dbReference type="Pfam" id="PF01490">
    <property type="entry name" value="Aa_trans"/>
    <property type="match status" value="1"/>
</dbReference>
<dbReference type="STRING" id="554065.E1Z5C2"/>
<sequence length="576" mass="61441">MEGQNQTRVFTPCDESHPNGERPLASPPTRFPNDKTGSLLTAVIHIFCAVVGAGVLALPRVVAWLGWVAGPICTILSSVVQLTSSRMLAMVYCVNGVEHARYHHAVKHIMGCGGAIGVTIFQLTNIVLITIAYTITGALSLKTIATMSCEVGGVAPGDCFNESWKLTLIFSAGEAILSQVPSLEAAWWVSFIGVATSLFYCVVALVLGLIYSGNHLGSVGGIQANSVNKAFGILNALGGVAFAYSFSLILLEIQAGGGDPAQPLDTLRQPPSTVKTMKRAVDIGVGGAFVFYFTVAVAGYVSLGNDVPSMVLAGFPKAPTGLLIAANAAIMLHMLTAFQPLFETAESHLKAWRLRRAGVRPTGAITDAEKPRGAAAPGTVADATDEQAVRDRLVRNTAPHPTLRPEGYQAPIRISARASAGGSSLGRQSAFGETLHRLSQTVGMYHVDTGLTNGKLLAPPSQLSDTWHHLGHLFQQDLNCLPRLVLRTTYVGITCIISIVLPFFSDIVGLVGALTFFPLSVYFPFRMYNIVYRPGGLVKWVLLVTCIFMFLVCAAATVAAMRGIINNWTHYQIFGD</sequence>
<evidence type="ECO:0000256" key="5">
    <source>
        <dbReference type="ARBA" id="ARBA00022989"/>
    </source>
</evidence>
<reference evidence="10 11" key="1">
    <citation type="journal article" date="2010" name="Plant Cell">
        <title>The Chlorella variabilis NC64A genome reveals adaptation to photosymbiosis, coevolution with viruses, and cryptic sex.</title>
        <authorList>
            <person name="Blanc G."/>
            <person name="Duncan G."/>
            <person name="Agarkova I."/>
            <person name="Borodovsky M."/>
            <person name="Gurnon J."/>
            <person name="Kuo A."/>
            <person name="Lindquist E."/>
            <person name="Lucas S."/>
            <person name="Pangilinan J."/>
            <person name="Polle J."/>
            <person name="Salamov A."/>
            <person name="Terry A."/>
            <person name="Yamada T."/>
            <person name="Dunigan D.D."/>
            <person name="Grigoriev I.V."/>
            <person name="Claverie J.M."/>
            <person name="Van Etten J.L."/>
        </authorList>
    </citation>
    <scope>NUCLEOTIDE SEQUENCE [LARGE SCALE GENOMIC DNA]</scope>
    <source>
        <strain evidence="10 11">NC64A</strain>
    </source>
</reference>
<gene>
    <name evidence="10" type="ORF">CHLNCDRAFT_138133</name>
</gene>
<keyword evidence="3 8" id="KW-0812">Transmembrane</keyword>
<accession>E1Z5C2</accession>
<comment type="subcellular location">
    <subcellularLocation>
        <location evidence="1">Membrane</location>
    </subcellularLocation>
</comment>
<protein>
    <recommendedName>
        <fullName evidence="9">Amino acid transporter transmembrane domain-containing protein</fullName>
    </recommendedName>
</protein>
<evidence type="ECO:0000256" key="2">
    <source>
        <dbReference type="ARBA" id="ARBA00022448"/>
    </source>
</evidence>
<feature type="region of interest" description="Disordered" evidence="7">
    <location>
        <begin position="1"/>
        <end position="30"/>
    </location>
</feature>
<evidence type="ECO:0000313" key="10">
    <source>
        <dbReference type="EMBL" id="EFN59501.1"/>
    </source>
</evidence>
<evidence type="ECO:0000256" key="3">
    <source>
        <dbReference type="ARBA" id="ARBA00022692"/>
    </source>
</evidence>
<dbReference type="GO" id="GO:0006865">
    <property type="term" value="P:amino acid transport"/>
    <property type="evidence" value="ECO:0007669"/>
    <property type="project" value="UniProtKB-KW"/>
</dbReference>
<dbReference type="GeneID" id="17358830"/>
<keyword evidence="4" id="KW-0029">Amino-acid transport</keyword>
<keyword evidence="2" id="KW-0813">Transport</keyword>
<keyword evidence="6 8" id="KW-0472">Membrane</keyword>
<feature type="transmembrane region" description="Helical" evidence="8">
    <location>
        <begin position="321"/>
        <end position="342"/>
    </location>
</feature>
<dbReference type="AlphaFoldDB" id="E1Z5C2"/>
<dbReference type="FunCoup" id="E1Z5C2">
    <property type="interactions" value="7"/>
</dbReference>
<feature type="transmembrane region" description="Helical" evidence="8">
    <location>
        <begin position="185"/>
        <end position="211"/>
    </location>
</feature>
<feature type="transmembrane region" description="Helical" evidence="8">
    <location>
        <begin position="231"/>
        <end position="251"/>
    </location>
</feature>
<evidence type="ECO:0000313" key="11">
    <source>
        <dbReference type="Proteomes" id="UP000008141"/>
    </source>
</evidence>